<dbReference type="GO" id="GO:0008236">
    <property type="term" value="F:serine-type peptidase activity"/>
    <property type="evidence" value="ECO:0007669"/>
    <property type="project" value="UniProtKB-KW"/>
</dbReference>
<proteinExistence type="inferred from homology"/>
<reference evidence="6 7" key="1">
    <citation type="submission" date="2016-09" db="EMBL/GenBank/DDBJ databases">
        <title>Draft genome sequence of the soil isolate, Lysinibacillus fusiformis M5, a potential hypoxanthine producer.</title>
        <authorList>
            <person name="Gallegos-Monterrosa R."/>
            <person name="Maroti G."/>
            <person name="Balint B."/>
            <person name="Kovacs A.T."/>
        </authorList>
    </citation>
    <scope>NUCLEOTIDE SEQUENCE [LARGE SCALE GENOMIC DNA]</scope>
    <source>
        <strain evidence="6 7">M5</strain>
    </source>
</reference>
<dbReference type="RefSeq" id="WP_069480213.1">
    <property type="nucleotide sequence ID" value="NZ_KV766182.1"/>
</dbReference>
<dbReference type="InterPro" id="IPR000182">
    <property type="entry name" value="GNAT_dom"/>
</dbReference>
<dbReference type="GO" id="GO:0016747">
    <property type="term" value="F:acyltransferase activity, transferring groups other than amino-acyl groups"/>
    <property type="evidence" value="ECO:0007669"/>
    <property type="project" value="InterPro"/>
</dbReference>
<keyword evidence="3" id="KW-0378">Hydrolase</keyword>
<dbReference type="CDD" id="cd03146">
    <property type="entry name" value="GAT1_Peptidase_E"/>
    <property type="match status" value="1"/>
</dbReference>
<name>A0A1E4R3M3_9BACI</name>
<dbReference type="GO" id="GO:0006508">
    <property type="term" value="P:proteolysis"/>
    <property type="evidence" value="ECO:0007669"/>
    <property type="project" value="UniProtKB-KW"/>
</dbReference>
<dbReference type="PROSITE" id="PS51186">
    <property type="entry name" value="GNAT"/>
    <property type="match status" value="1"/>
</dbReference>
<dbReference type="Gene3D" id="3.40.50.880">
    <property type="match status" value="1"/>
</dbReference>
<keyword evidence="6" id="KW-0808">Transferase</keyword>
<dbReference type="Gene3D" id="3.40.630.30">
    <property type="match status" value="1"/>
</dbReference>
<comment type="caution">
    <text evidence="6">The sequence shown here is derived from an EMBL/GenBank/DDBJ whole genome shotgun (WGS) entry which is preliminary data.</text>
</comment>
<evidence type="ECO:0000256" key="3">
    <source>
        <dbReference type="ARBA" id="ARBA00022801"/>
    </source>
</evidence>
<evidence type="ECO:0000256" key="4">
    <source>
        <dbReference type="ARBA" id="ARBA00022825"/>
    </source>
</evidence>
<evidence type="ECO:0000259" key="5">
    <source>
        <dbReference type="PROSITE" id="PS51186"/>
    </source>
</evidence>
<dbReference type="PANTHER" id="PTHR20842:SF0">
    <property type="entry name" value="ALPHA-ASPARTYL DIPEPTIDASE"/>
    <property type="match status" value="1"/>
</dbReference>
<feature type="domain" description="N-acetyltransferase" evidence="5">
    <location>
        <begin position="8"/>
        <end position="163"/>
    </location>
</feature>
<dbReference type="PANTHER" id="PTHR20842">
    <property type="entry name" value="PROTEASE S51 ALPHA-ASPARTYL DIPEPTIDASE"/>
    <property type="match status" value="1"/>
</dbReference>
<sequence>MKFMSNRCVIERIQPEHYMDIQGLYTNESVREYLGGIPQKNYIEASFRGMLEAPFPNTYFYISLKKTGEFIGLVSIDEYHEQELYELSYQFLPEYWGRGLAFEVLTQVVEEGLTYLNISSIVAETQTANRASCRLLEKLGMKKVQVLERFGREQAVYELKNTSAVTRQIVAISGGGFSQQIPSFIDHYILSQIKTTERIKICFIPTASNDAQGYIDKFYSSFTHCDATHILYEDMNDIQIREKILAQDIIYVGGGNTKLLLDKWHAYQFGELLKEAYKSGVILAGMSAGAMCWFDKCFSENQHNHYEEYNGLGLLSGTFCPHYDDPERSMLFNSWLKNNATLQAYTLNDAETLHFNNEKLVAKIQCY</sequence>
<dbReference type="Proteomes" id="UP000094784">
    <property type="component" value="Unassembled WGS sequence"/>
</dbReference>
<dbReference type="EMBL" id="MECQ01000001">
    <property type="protein sequence ID" value="ODV55018.1"/>
    <property type="molecule type" value="Genomic_DNA"/>
</dbReference>
<protein>
    <submittedName>
        <fullName evidence="6">GNAT family N-acetyltransferase</fullName>
    </submittedName>
</protein>
<dbReference type="AlphaFoldDB" id="A0A1E4R3M3"/>
<evidence type="ECO:0000313" key="7">
    <source>
        <dbReference type="Proteomes" id="UP000094784"/>
    </source>
</evidence>
<dbReference type="SUPFAM" id="SSF55729">
    <property type="entry name" value="Acyl-CoA N-acyltransferases (Nat)"/>
    <property type="match status" value="1"/>
</dbReference>
<evidence type="ECO:0000256" key="1">
    <source>
        <dbReference type="ARBA" id="ARBA00006534"/>
    </source>
</evidence>
<dbReference type="InterPro" id="IPR005320">
    <property type="entry name" value="Peptidase_S51"/>
</dbReference>
<organism evidence="6 7">
    <name type="scientific">Lysinibacillus fusiformis</name>
    <dbReference type="NCBI Taxonomy" id="28031"/>
    <lineage>
        <taxon>Bacteria</taxon>
        <taxon>Bacillati</taxon>
        <taxon>Bacillota</taxon>
        <taxon>Bacilli</taxon>
        <taxon>Bacillales</taxon>
        <taxon>Bacillaceae</taxon>
        <taxon>Lysinibacillus</taxon>
    </lineage>
</organism>
<dbReference type="InterPro" id="IPR029062">
    <property type="entry name" value="Class_I_gatase-like"/>
</dbReference>
<keyword evidence="4" id="KW-0720">Serine protease</keyword>
<dbReference type="Pfam" id="PF03575">
    <property type="entry name" value="Peptidase_S51"/>
    <property type="match status" value="1"/>
</dbReference>
<dbReference type="OrthoDB" id="9778515at2"/>
<dbReference type="InterPro" id="IPR016181">
    <property type="entry name" value="Acyl_CoA_acyltransferase"/>
</dbReference>
<dbReference type="Pfam" id="PF13302">
    <property type="entry name" value="Acetyltransf_3"/>
    <property type="match status" value="1"/>
</dbReference>
<comment type="similarity">
    <text evidence="1">Belongs to the peptidase S51 family.</text>
</comment>
<evidence type="ECO:0000256" key="2">
    <source>
        <dbReference type="ARBA" id="ARBA00022670"/>
    </source>
</evidence>
<dbReference type="SUPFAM" id="SSF52317">
    <property type="entry name" value="Class I glutamine amidotransferase-like"/>
    <property type="match status" value="1"/>
</dbReference>
<keyword evidence="2" id="KW-0645">Protease</keyword>
<evidence type="ECO:0000313" key="6">
    <source>
        <dbReference type="EMBL" id="ODV55018.1"/>
    </source>
</evidence>
<accession>A0A1E4R3M3</accession>
<gene>
    <name evidence="6" type="ORF">BG258_03490</name>
</gene>